<accession>A0A3N4KIZ2</accession>
<evidence type="ECO:0000256" key="1">
    <source>
        <dbReference type="SAM" id="MobiDB-lite"/>
    </source>
</evidence>
<reference evidence="2 3" key="1">
    <citation type="journal article" date="2018" name="Nat. Ecol. Evol.">
        <title>Pezizomycetes genomes reveal the molecular basis of ectomycorrhizal truffle lifestyle.</title>
        <authorList>
            <person name="Murat C."/>
            <person name="Payen T."/>
            <person name="Noel B."/>
            <person name="Kuo A."/>
            <person name="Morin E."/>
            <person name="Chen J."/>
            <person name="Kohler A."/>
            <person name="Krizsan K."/>
            <person name="Balestrini R."/>
            <person name="Da Silva C."/>
            <person name="Montanini B."/>
            <person name="Hainaut M."/>
            <person name="Levati E."/>
            <person name="Barry K.W."/>
            <person name="Belfiori B."/>
            <person name="Cichocki N."/>
            <person name="Clum A."/>
            <person name="Dockter R.B."/>
            <person name="Fauchery L."/>
            <person name="Guy J."/>
            <person name="Iotti M."/>
            <person name="Le Tacon F."/>
            <person name="Lindquist E.A."/>
            <person name="Lipzen A."/>
            <person name="Malagnac F."/>
            <person name="Mello A."/>
            <person name="Molinier V."/>
            <person name="Miyauchi S."/>
            <person name="Poulain J."/>
            <person name="Riccioni C."/>
            <person name="Rubini A."/>
            <person name="Sitrit Y."/>
            <person name="Splivallo R."/>
            <person name="Traeger S."/>
            <person name="Wang M."/>
            <person name="Zifcakova L."/>
            <person name="Wipf D."/>
            <person name="Zambonelli A."/>
            <person name="Paolocci F."/>
            <person name="Nowrousian M."/>
            <person name="Ottonello S."/>
            <person name="Baldrian P."/>
            <person name="Spatafora J.W."/>
            <person name="Henrissat B."/>
            <person name="Nagy L.G."/>
            <person name="Aury J.M."/>
            <person name="Wincker P."/>
            <person name="Grigoriev I.V."/>
            <person name="Bonfante P."/>
            <person name="Martin F.M."/>
        </authorList>
    </citation>
    <scope>NUCLEOTIDE SEQUENCE [LARGE SCALE GENOMIC DNA]</scope>
    <source>
        <strain evidence="2 3">CCBAS932</strain>
    </source>
</reference>
<dbReference type="OrthoDB" id="10319622at2759"/>
<feature type="compositionally biased region" description="Basic and acidic residues" evidence="1">
    <location>
        <begin position="112"/>
        <end position="128"/>
    </location>
</feature>
<name>A0A3N4KIZ2_9PEZI</name>
<evidence type="ECO:0000313" key="2">
    <source>
        <dbReference type="EMBL" id="RPB10523.1"/>
    </source>
</evidence>
<feature type="region of interest" description="Disordered" evidence="1">
    <location>
        <begin position="1"/>
        <end position="24"/>
    </location>
</feature>
<dbReference type="EMBL" id="ML119142">
    <property type="protein sequence ID" value="RPB10523.1"/>
    <property type="molecule type" value="Genomic_DNA"/>
</dbReference>
<proteinExistence type="predicted"/>
<dbReference type="AlphaFoldDB" id="A0A3N4KIZ2"/>
<gene>
    <name evidence="2" type="ORF">P167DRAFT_537448</name>
</gene>
<evidence type="ECO:0000313" key="3">
    <source>
        <dbReference type="Proteomes" id="UP000277580"/>
    </source>
</evidence>
<dbReference type="Proteomes" id="UP000277580">
    <property type="component" value="Unassembled WGS sequence"/>
</dbReference>
<organism evidence="2 3">
    <name type="scientific">Morchella conica CCBAS932</name>
    <dbReference type="NCBI Taxonomy" id="1392247"/>
    <lineage>
        <taxon>Eukaryota</taxon>
        <taxon>Fungi</taxon>
        <taxon>Dikarya</taxon>
        <taxon>Ascomycota</taxon>
        <taxon>Pezizomycotina</taxon>
        <taxon>Pezizomycetes</taxon>
        <taxon>Pezizales</taxon>
        <taxon>Morchellaceae</taxon>
        <taxon>Morchella</taxon>
    </lineage>
</organism>
<feature type="region of interest" description="Disordered" evidence="1">
    <location>
        <begin position="107"/>
        <end position="153"/>
    </location>
</feature>
<protein>
    <submittedName>
        <fullName evidence="2">Uncharacterized protein</fullName>
    </submittedName>
</protein>
<dbReference type="InParanoid" id="A0A3N4KIZ2"/>
<sequence>MSDPQINQPMAPPKAHTRRQRSIGSLELPYVTVAESRPDTPCDGNTQLTTNLQEAEITALRAENLRLGEENLKLAGELVNTSKSLKTAVKFWMKAEDELGKLLKLSQNNLQREMRVEKPKDEEKKDKEDTEEESDSGAYEDALDALEEGGTLV</sequence>
<keyword evidence="3" id="KW-1185">Reference proteome</keyword>